<protein>
    <submittedName>
        <fullName evidence="1">Uncharacterized protein</fullName>
    </submittedName>
</protein>
<gene>
    <name evidence="1" type="ORF">S01H4_65389</name>
</gene>
<reference evidence="1" key="1">
    <citation type="journal article" date="2014" name="Front. Microbiol.">
        <title>High frequency of phylogenetically diverse reductive dehalogenase-homologous genes in deep subseafloor sedimentary metagenomes.</title>
        <authorList>
            <person name="Kawai M."/>
            <person name="Futagami T."/>
            <person name="Toyoda A."/>
            <person name="Takaki Y."/>
            <person name="Nishi S."/>
            <person name="Hori S."/>
            <person name="Arai W."/>
            <person name="Tsubouchi T."/>
            <person name="Morono Y."/>
            <person name="Uchiyama I."/>
            <person name="Ito T."/>
            <person name="Fujiyama A."/>
            <person name="Inagaki F."/>
            <person name="Takami H."/>
        </authorList>
    </citation>
    <scope>NUCLEOTIDE SEQUENCE</scope>
    <source>
        <strain evidence="1">Expedition CK06-06</strain>
    </source>
</reference>
<evidence type="ECO:0000313" key="1">
    <source>
        <dbReference type="EMBL" id="GAH25069.1"/>
    </source>
</evidence>
<organism evidence="1">
    <name type="scientific">marine sediment metagenome</name>
    <dbReference type="NCBI Taxonomy" id="412755"/>
    <lineage>
        <taxon>unclassified sequences</taxon>
        <taxon>metagenomes</taxon>
        <taxon>ecological metagenomes</taxon>
    </lineage>
</organism>
<accession>X1F6R6</accession>
<sequence length="65" mass="7267">EILDVVTEGEMIQKACAIDLAGRDIEEAVATREIKPTAPTIPPGIKISRHTIKSPVIYRKRHHPR</sequence>
<feature type="non-terminal residue" evidence="1">
    <location>
        <position position="1"/>
    </location>
</feature>
<name>X1F6R6_9ZZZZ</name>
<dbReference type="AlphaFoldDB" id="X1F6R6"/>
<proteinExistence type="predicted"/>
<comment type="caution">
    <text evidence="1">The sequence shown here is derived from an EMBL/GenBank/DDBJ whole genome shotgun (WGS) entry which is preliminary data.</text>
</comment>
<dbReference type="EMBL" id="BART01039992">
    <property type="protein sequence ID" value="GAH25069.1"/>
    <property type="molecule type" value="Genomic_DNA"/>
</dbReference>